<name>A0A2A6CKH1_PRIPA</name>
<sequence>MGYLSVRAGIQPDSIKELSEYKKLLIIFLISDLFYTILQDLFQPGGVSLISDMSIVTVLMGSFNRHGTFLSSWGLFIAMGPFLSSWDLFIFMGPEERQIKRLK</sequence>
<evidence type="ECO:0000313" key="2">
    <source>
        <dbReference type="Proteomes" id="UP000005239"/>
    </source>
</evidence>
<dbReference type="Proteomes" id="UP000005239">
    <property type="component" value="Unassembled WGS sequence"/>
</dbReference>
<dbReference type="EnsemblMetazoa" id="PPA30327.1">
    <property type="protein sequence ID" value="PPA30327.1"/>
    <property type="gene ID" value="WBGene00203195"/>
</dbReference>
<reference evidence="2" key="1">
    <citation type="journal article" date="2008" name="Nat. Genet.">
        <title>The Pristionchus pacificus genome provides a unique perspective on nematode lifestyle and parasitism.</title>
        <authorList>
            <person name="Dieterich C."/>
            <person name="Clifton S.W."/>
            <person name="Schuster L.N."/>
            <person name="Chinwalla A."/>
            <person name="Delehaunty K."/>
            <person name="Dinkelacker I."/>
            <person name="Fulton L."/>
            <person name="Fulton R."/>
            <person name="Godfrey J."/>
            <person name="Minx P."/>
            <person name="Mitreva M."/>
            <person name="Roeseler W."/>
            <person name="Tian H."/>
            <person name="Witte H."/>
            <person name="Yang S.P."/>
            <person name="Wilson R.K."/>
            <person name="Sommer R.J."/>
        </authorList>
    </citation>
    <scope>NUCLEOTIDE SEQUENCE [LARGE SCALE GENOMIC DNA]</scope>
    <source>
        <strain evidence="2">PS312</strain>
    </source>
</reference>
<accession>A0A2A6CKH1</accession>
<dbReference type="AlphaFoldDB" id="A0A2A6CKH1"/>
<proteinExistence type="predicted"/>
<evidence type="ECO:0000313" key="1">
    <source>
        <dbReference type="EnsemblMetazoa" id="PPA30327.1"/>
    </source>
</evidence>
<accession>A0A8R1YII6</accession>
<gene>
    <name evidence="1" type="primary">WBGene00203195</name>
</gene>
<protein>
    <submittedName>
        <fullName evidence="1">Uncharacterized protein</fullName>
    </submittedName>
</protein>
<organism evidence="1 2">
    <name type="scientific">Pristionchus pacificus</name>
    <name type="common">Parasitic nematode worm</name>
    <dbReference type="NCBI Taxonomy" id="54126"/>
    <lineage>
        <taxon>Eukaryota</taxon>
        <taxon>Metazoa</taxon>
        <taxon>Ecdysozoa</taxon>
        <taxon>Nematoda</taxon>
        <taxon>Chromadorea</taxon>
        <taxon>Rhabditida</taxon>
        <taxon>Rhabditina</taxon>
        <taxon>Diplogasteromorpha</taxon>
        <taxon>Diplogasteroidea</taxon>
        <taxon>Neodiplogasteridae</taxon>
        <taxon>Pristionchus</taxon>
    </lineage>
</organism>
<reference evidence="1" key="2">
    <citation type="submission" date="2022-06" db="UniProtKB">
        <authorList>
            <consortium name="EnsemblMetazoa"/>
        </authorList>
    </citation>
    <scope>IDENTIFICATION</scope>
    <source>
        <strain evidence="1">PS312</strain>
    </source>
</reference>
<keyword evidence="2" id="KW-1185">Reference proteome</keyword>